<gene>
    <name evidence="2" type="ORF">BDW59DRAFT_22100</name>
</gene>
<feature type="compositionally biased region" description="Polar residues" evidence="1">
    <location>
        <begin position="78"/>
        <end position="101"/>
    </location>
</feature>
<feature type="region of interest" description="Disordered" evidence="1">
    <location>
        <begin position="1"/>
        <end position="130"/>
    </location>
</feature>
<dbReference type="EMBL" id="JBFXLS010000013">
    <property type="protein sequence ID" value="KAL2830196.1"/>
    <property type="molecule type" value="Genomic_DNA"/>
</dbReference>
<proteinExistence type="predicted"/>
<accession>A0ABR4IQZ3</accession>
<organism evidence="2 3">
    <name type="scientific">Aspergillus cavernicola</name>
    <dbReference type="NCBI Taxonomy" id="176166"/>
    <lineage>
        <taxon>Eukaryota</taxon>
        <taxon>Fungi</taxon>
        <taxon>Dikarya</taxon>
        <taxon>Ascomycota</taxon>
        <taxon>Pezizomycotina</taxon>
        <taxon>Eurotiomycetes</taxon>
        <taxon>Eurotiomycetidae</taxon>
        <taxon>Eurotiales</taxon>
        <taxon>Aspergillaceae</taxon>
        <taxon>Aspergillus</taxon>
        <taxon>Aspergillus subgen. Nidulantes</taxon>
    </lineage>
</organism>
<sequence length="666" mass="74400">MSSPRKITNYFRRPKFALPAQETQSDTVEDPAPALQSSPLTELSQLLPSDIATPDTPDGPSSQLARSLFHSARESADNDTAPQSSFQSAGTATSFSSSQRIIKNGKEVVTGSDGDESDSTGSLESPEDLLLRFTNPTTPKIRVTADSEMEHDWMLPPQRMPKPRSVSKAPPTYKNSLETLVMQAVTDQETESEIERFKASLKAETANQNSTDSDQTKNLHEGMLASAIDGGTDDSMGLRRLLDAVRRTEAFDMGKSWSFFDLKTSLPPPPDFPRECVCPGTYLAVLRESRERAFQSGIIDFALSRELLPDELVKWIFYSIPSEPRDSLRYAYCRAIKHTTAERMKSLVRPEDIDTLFWQLSARPAALVLTDPIAPDPQSQSGDSPQTQPQHHIALLSVLDIFRNAADSFADDTRNRILNILLRLPLDVSLTRDHSLCSELERTITAVLEGVTDNAADDLATGVCKTAHTTLKDAELQSRVLEHIVPTNDWIATLRRRLAFIFLTGDSSADVGSQDMKSEVTRIINILKDPRFDVKRHKKKGQPEYDYGELKAITTFLNIVIDSGWSETQFPDEIKEEDFNSEVDVLAERVKKIFTAIEDSGASHLKRTLAKEALESLHYRIVYSVRTKPPPKKTMFGQYKPEQKTQNTLKFVKKKKVVILSDKPPS</sequence>
<name>A0ABR4IQZ3_9EURO</name>
<dbReference type="Proteomes" id="UP001610335">
    <property type="component" value="Unassembled WGS sequence"/>
</dbReference>
<feature type="compositionally biased region" description="Polar residues" evidence="1">
    <location>
        <begin position="35"/>
        <end position="47"/>
    </location>
</feature>
<evidence type="ECO:0000256" key="1">
    <source>
        <dbReference type="SAM" id="MobiDB-lite"/>
    </source>
</evidence>
<keyword evidence="3" id="KW-1185">Reference proteome</keyword>
<evidence type="ECO:0000313" key="3">
    <source>
        <dbReference type="Proteomes" id="UP001610335"/>
    </source>
</evidence>
<reference evidence="2 3" key="1">
    <citation type="submission" date="2024-07" db="EMBL/GenBank/DDBJ databases">
        <title>Section-level genome sequencing and comparative genomics of Aspergillus sections Usti and Cavernicolus.</title>
        <authorList>
            <consortium name="Lawrence Berkeley National Laboratory"/>
            <person name="Nybo J.L."/>
            <person name="Vesth T.C."/>
            <person name="Theobald S."/>
            <person name="Frisvad J.C."/>
            <person name="Larsen T.O."/>
            <person name="Kjaerboelling I."/>
            <person name="Rothschild-Mancinelli K."/>
            <person name="Lyhne E.K."/>
            <person name="Kogle M.E."/>
            <person name="Barry K."/>
            <person name="Clum A."/>
            <person name="Na H."/>
            <person name="Ledsgaard L."/>
            <person name="Lin J."/>
            <person name="Lipzen A."/>
            <person name="Kuo A."/>
            <person name="Riley R."/>
            <person name="Mondo S."/>
            <person name="LaButti K."/>
            <person name="Haridas S."/>
            <person name="Pangalinan J."/>
            <person name="Salamov A.A."/>
            <person name="Simmons B.A."/>
            <person name="Magnuson J.K."/>
            <person name="Chen J."/>
            <person name="Drula E."/>
            <person name="Henrissat B."/>
            <person name="Wiebenga A."/>
            <person name="Lubbers R.J."/>
            <person name="Gomes A.C."/>
            <person name="Makela M.R."/>
            <person name="Stajich J."/>
            <person name="Grigoriev I.V."/>
            <person name="Mortensen U.H."/>
            <person name="De vries R.P."/>
            <person name="Baker S.E."/>
            <person name="Andersen M.R."/>
        </authorList>
    </citation>
    <scope>NUCLEOTIDE SEQUENCE [LARGE SCALE GENOMIC DNA]</scope>
    <source>
        <strain evidence="2 3">CBS 600.67</strain>
    </source>
</reference>
<evidence type="ECO:0000313" key="2">
    <source>
        <dbReference type="EMBL" id="KAL2830196.1"/>
    </source>
</evidence>
<comment type="caution">
    <text evidence="2">The sequence shown here is derived from an EMBL/GenBank/DDBJ whole genome shotgun (WGS) entry which is preliminary data.</text>
</comment>
<protein>
    <recommendedName>
        <fullName evidence="4">Armadillo-type protein</fullName>
    </recommendedName>
</protein>
<evidence type="ECO:0008006" key="4">
    <source>
        <dbReference type="Google" id="ProtNLM"/>
    </source>
</evidence>